<dbReference type="AlphaFoldDB" id="A0A7S1Q4U7"/>
<evidence type="ECO:0000313" key="2">
    <source>
        <dbReference type="EMBL" id="CAD9120454.1"/>
    </source>
</evidence>
<dbReference type="EMBL" id="HBGF01025819">
    <property type="protein sequence ID" value="CAD9120454.1"/>
    <property type="molecule type" value="Transcribed_RNA"/>
</dbReference>
<organism evidence="2">
    <name type="scientific">Neobodo designis</name>
    <name type="common">Flagellated protozoan</name>
    <name type="synonym">Bodo designis</name>
    <dbReference type="NCBI Taxonomy" id="312471"/>
    <lineage>
        <taxon>Eukaryota</taxon>
        <taxon>Discoba</taxon>
        <taxon>Euglenozoa</taxon>
        <taxon>Kinetoplastea</taxon>
        <taxon>Metakinetoplastina</taxon>
        <taxon>Neobodonida</taxon>
        <taxon>Neobodo</taxon>
    </lineage>
</organism>
<evidence type="ECO:0000256" key="1">
    <source>
        <dbReference type="SAM" id="Phobius"/>
    </source>
</evidence>
<feature type="transmembrane region" description="Helical" evidence="1">
    <location>
        <begin position="17"/>
        <end position="37"/>
    </location>
</feature>
<keyword evidence="1" id="KW-1133">Transmembrane helix</keyword>
<proteinExistence type="predicted"/>
<keyword evidence="1" id="KW-0812">Transmembrane</keyword>
<accession>A0A7S1Q4U7</accession>
<gene>
    <name evidence="2" type="ORF">NDES1114_LOCUS17058</name>
</gene>
<sequence>MTAVDADIFAFGDPKRLVVIAVGFLFVMTALLVVLLVNRGLLVPAEQADERLTKQLGAAVEAAIMTRKHVQRQREIIHERLNDPDAKLSMGSHQDLTQVLQFTEERLQKAQRLLDQPDSPKRRG</sequence>
<keyword evidence="1" id="KW-0472">Membrane</keyword>
<reference evidence="2" key="1">
    <citation type="submission" date="2021-01" db="EMBL/GenBank/DDBJ databases">
        <authorList>
            <person name="Corre E."/>
            <person name="Pelletier E."/>
            <person name="Niang G."/>
            <person name="Scheremetjew M."/>
            <person name="Finn R."/>
            <person name="Kale V."/>
            <person name="Holt S."/>
            <person name="Cochrane G."/>
            <person name="Meng A."/>
            <person name="Brown T."/>
            <person name="Cohen L."/>
        </authorList>
    </citation>
    <scope>NUCLEOTIDE SEQUENCE</scope>
    <source>
        <strain evidence="2">CCAP 1951/1</strain>
    </source>
</reference>
<name>A0A7S1Q4U7_NEODS</name>
<protein>
    <submittedName>
        <fullName evidence="2">Uncharacterized protein</fullName>
    </submittedName>
</protein>